<dbReference type="InterPro" id="IPR036866">
    <property type="entry name" value="RibonucZ/Hydroxyglut_hydro"/>
</dbReference>
<dbReference type="AlphaFoldDB" id="A0A4Z1DM27"/>
<evidence type="ECO:0000259" key="1">
    <source>
        <dbReference type="SMART" id="SM00849"/>
    </source>
</evidence>
<dbReference type="PANTHER" id="PTHR46233:SF4">
    <property type="entry name" value="METALLO-BETA-LACTAMASE DOMAIN-CONTAINING PROTEIN"/>
    <property type="match status" value="1"/>
</dbReference>
<dbReference type="InterPro" id="IPR001279">
    <property type="entry name" value="Metallo-B-lactamas"/>
</dbReference>
<dbReference type="Gene3D" id="3.60.15.10">
    <property type="entry name" value="Ribonuclease Z/Hydroxyacylglutathione hydrolase-like"/>
    <property type="match status" value="1"/>
</dbReference>
<organism evidence="2 3">
    <name type="scientific">Streptomyces griseoluteus</name>
    <dbReference type="NCBI Taxonomy" id="29306"/>
    <lineage>
        <taxon>Bacteria</taxon>
        <taxon>Bacillati</taxon>
        <taxon>Actinomycetota</taxon>
        <taxon>Actinomycetes</taxon>
        <taxon>Kitasatosporales</taxon>
        <taxon>Streptomycetaceae</taxon>
        <taxon>Streptomyces</taxon>
    </lineage>
</organism>
<dbReference type="CDD" id="cd06262">
    <property type="entry name" value="metallo-hydrolase-like_MBL-fold"/>
    <property type="match status" value="1"/>
</dbReference>
<proteinExistence type="predicted"/>
<dbReference type="SMART" id="SM00849">
    <property type="entry name" value="Lactamase_B"/>
    <property type="match status" value="1"/>
</dbReference>
<accession>A0A4Z1DM27</accession>
<keyword evidence="2" id="KW-0378">Hydrolase</keyword>
<name>A0A4Z1DM27_STRGP</name>
<reference evidence="2 3" key="1">
    <citation type="submission" date="2019-04" db="EMBL/GenBank/DDBJ databases">
        <title>Streptomyces sp. nov. Bv016 isolated from bark of Buahinia variegata.</title>
        <authorList>
            <person name="Kanchanasin P."/>
            <person name="Tanasupawat S."/>
            <person name="Yuki M."/>
            <person name="Kudo T."/>
        </authorList>
    </citation>
    <scope>NUCLEOTIDE SEQUENCE [LARGE SCALE GENOMIC DNA]</scope>
    <source>
        <strain evidence="2 3">JCM 4765</strain>
    </source>
</reference>
<dbReference type="GO" id="GO:0016787">
    <property type="term" value="F:hydrolase activity"/>
    <property type="evidence" value="ECO:0007669"/>
    <property type="project" value="UniProtKB-KW"/>
</dbReference>
<protein>
    <submittedName>
        <fullName evidence="2">MBL fold metallo-hydrolase</fullName>
    </submittedName>
</protein>
<dbReference type="SUPFAM" id="SSF56281">
    <property type="entry name" value="Metallo-hydrolase/oxidoreductase"/>
    <property type="match status" value="1"/>
</dbReference>
<dbReference type="PANTHER" id="PTHR46233">
    <property type="entry name" value="HYDROXYACYLGLUTATHIONE HYDROLASE GLOC"/>
    <property type="match status" value="1"/>
</dbReference>
<dbReference type="Pfam" id="PF00753">
    <property type="entry name" value="Lactamase_B"/>
    <property type="match status" value="1"/>
</dbReference>
<dbReference type="EMBL" id="SRRU01000005">
    <property type="protein sequence ID" value="TGN83221.1"/>
    <property type="molecule type" value="Genomic_DNA"/>
</dbReference>
<sequence length="210" mass="22575">MTARVECVVTTGVLAGPDADATPMENNVWIVGDDEQAMVVDAAHEPDVIARALGDRRVVAIACTHAHSGHVDAAVALSDHTGAPIMLHPDDLELWRRSYPSRVPDEELVDGRVIDVAGTTLTVRHTPGHTPGSVSLYDPALHSVFTGDMLFSRGPGTIGPEDSDFQAMIQSIRERLVTLPPETVVCPGHGDITTVGEVGERVEDWLHRIE</sequence>
<evidence type="ECO:0000313" key="2">
    <source>
        <dbReference type="EMBL" id="TGN83221.1"/>
    </source>
</evidence>
<dbReference type="Proteomes" id="UP000298513">
    <property type="component" value="Unassembled WGS sequence"/>
</dbReference>
<evidence type="ECO:0000313" key="3">
    <source>
        <dbReference type="Proteomes" id="UP000298513"/>
    </source>
</evidence>
<feature type="domain" description="Metallo-beta-lactamase" evidence="1">
    <location>
        <begin position="25"/>
        <end position="189"/>
    </location>
</feature>
<gene>
    <name evidence="2" type="ORF">E5082_16755</name>
</gene>
<dbReference type="GeneID" id="91532580"/>
<dbReference type="InterPro" id="IPR051453">
    <property type="entry name" value="MBL_Glyoxalase_II"/>
</dbReference>
<dbReference type="RefSeq" id="WP_135792037.1">
    <property type="nucleotide sequence ID" value="NZ_BNBQ01000007.1"/>
</dbReference>
<comment type="caution">
    <text evidence="2">The sequence shown here is derived from an EMBL/GenBank/DDBJ whole genome shotgun (WGS) entry which is preliminary data.</text>
</comment>
<keyword evidence="3" id="KW-1185">Reference proteome</keyword>